<evidence type="ECO:0000313" key="1">
    <source>
        <dbReference type="EMBL" id="KAI9909007.1"/>
    </source>
</evidence>
<evidence type="ECO:0000313" key="2">
    <source>
        <dbReference type="Proteomes" id="UP001163321"/>
    </source>
</evidence>
<gene>
    <name evidence="1" type="ORF">PsorP6_015214</name>
</gene>
<name>A0ACC0VRA0_9STRA</name>
<sequence>MPLTKPTFLSRFLTTGSLGLRRGGENLGYESSLGTSWNSNGKKIQGKSHKLLSTAQFNASSVMLYHQKLTRCDYDHSYLRIITGVAGQPSDTVIAEMPPPMSMTDKMRREILLTVGVTQQHDRHQGHLRGKK</sequence>
<proteinExistence type="predicted"/>
<organism evidence="1 2">
    <name type="scientific">Peronosclerospora sorghi</name>
    <dbReference type="NCBI Taxonomy" id="230839"/>
    <lineage>
        <taxon>Eukaryota</taxon>
        <taxon>Sar</taxon>
        <taxon>Stramenopiles</taxon>
        <taxon>Oomycota</taxon>
        <taxon>Peronosporomycetes</taxon>
        <taxon>Peronosporales</taxon>
        <taxon>Peronosporaceae</taxon>
        <taxon>Peronosclerospora</taxon>
    </lineage>
</organism>
<protein>
    <submittedName>
        <fullName evidence="1">Uncharacterized protein</fullName>
    </submittedName>
</protein>
<dbReference type="EMBL" id="CM047586">
    <property type="protein sequence ID" value="KAI9909007.1"/>
    <property type="molecule type" value="Genomic_DNA"/>
</dbReference>
<accession>A0ACC0VRA0</accession>
<reference evidence="1 2" key="1">
    <citation type="journal article" date="2022" name="bioRxiv">
        <title>The genome of the oomycete Peronosclerospora sorghi, a cosmopolitan pathogen of maize and sorghum, is inflated with dispersed pseudogenes.</title>
        <authorList>
            <person name="Fletcher K."/>
            <person name="Martin F."/>
            <person name="Isakeit T."/>
            <person name="Cavanaugh K."/>
            <person name="Magill C."/>
            <person name="Michelmore R."/>
        </authorList>
    </citation>
    <scope>NUCLEOTIDE SEQUENCE [LARGE SCALE GENOMIC DNA]</scope>
    <source>
        <strain evidence="1">P6</strain>
    </source>
</reference>
<dbReference type="Proteomes" id="UP001163321">
    <property type="component" value="Chromosome 7"/>
</dbReference>
<comment type="caution">
    <text evidence="1">The sequence shown here is derived from an EMBL/GenBank/DDBJ whole genome shotgun (WGS) entry which is preliminary data.</text>
</comment>
<keyword evidence="2" id="KW-1185">Reference proteome</keyword>